<sequence>MLKNRQTGKPGWKLLTVFLMLACFCAHAGHTDIPHSAPEIEMEKAEIPYTENLGTQDEAMEALILEYTSIRDRRPENSFYLDMGAAHSASHIVTIQEGMENTILARQTGTGILYVHQYGNSNYAEILHESGIHMVHQLGDSNYLQWHQSGNTNMRITQTDGARAIIRNDAD</sequence>
<accession>A0A562S907</accession>
<dbReference type="Proteomes" id="UP000318307">
    <property type="component" value="Unassembled WGS sequence"/>
</dbReference>
<evidence type="ECO:0000256" key="1">
    <source>
        <dbReference type="SAM" id="SignalP"/>
    </source>
</evidence>
<keyword evidence="1" id="KW-0732">Signal</keyword>
<proteinExistence type="predicted"/>
<comment type="caution">
    <text evidence="2">The sequence shown here is derived from an EMBL/GenBank/DDBJ whole genome shotgun (WGS) entry which is preliminary data.</text>
</comment>
<evidence type="ECO:0000313" key="3">
    <source>
        <dbReference type="Proteomes" id="UP000318307"/>
    </source>
</evidence>
<organism evidence="2 3">
    <name type="scientific">Desulfobotulus alkaliphilus</name>
    <dbReference type="NCBI Taxonomy" id="622671"/>
    <lineage>
        <taxon>Bacteria</taxon>
        <taxon>Pseudomonadati</taxon>
        <taxon>Thermodesulfobacteriota</taxon>
        <taxon>Desulfobacteria</taxon>
        <taxon>Desulfobacterales</taxon>
        <taxon>Desulfobacteraceae</taxon>
        <taxon>Desulfobotulus</taxon>
    </lineage>
</organism>
<keyword evidence="3" id="KW-1185">Reference proteome</keyword>
<feature type="chain" id="PRO_5021874545" description="Curlin associated repeat-containing protein" evidence="1">
    <location>
        <begin position="29"/>
        <end position="171"/>
    </location>
</feature>
<evidence type="ECO:0000313" key="2">
    <source>
        <dbReference type="EMBL" id="TWI77224.1"/>
    </source>
</evidence>
<dbReference type="RefSeq" id="WP_144681071.1">
    <property type="nucleotide sequence ID" value="NZ_VLLC01000001.1"/>
</dbReference>
<dbReference type="AlphaFoldDB" id="A0A562S907"/>
<evidence type="ECO:0008006" key="4">
    <source>
        <dbReference type="Google" id="ProtNLM"/>
    </source>
</evidence>
<reference evidence="2 3" key="1">
    <citation type="submission" date="2019-07" db="EMBL/GenBank/DDBJ databases">
        <title>Genome sequencing of 100 strains of the haloalkaliphilic chemolithoautotrophic sulfur-oxidizing bacterium Thioalkalivibrio.</title>
        <authorList>
            <person name="Muyzer G."/>
        </authorList>
    </citation>
    <scope>NUCLEOTIDE SEQUENCE [LARGE SCALE GENOMIC DNA]</scope>
    <source>
        <strain evidence="2 3">ASO4-4</strain>
    </source>
</reference>
<feature type="signal peptide" evidence="1">
    <location>
        <begin position="1"/>
        <end position="28"/>
    </location>
</feature>
<protein>
    <recommendedName>
        <fullName evidence="4">Curlin associated repeat-containing protein</fullName>
    </recommendedName>
</protein>
<name>A0A562S907_9BACT</name>
<dbReference type="EMBL" id="VLLC01000001">
    <property type="protein sequence ID" value="TWI77224.1"/>
    <property type="molecule type" value="Genomic_DNA"/>
</dbReference>
<gene>
    <name evidence="2" type="ORF">LZ24_00024</name>
</gene>